<dbReference type="InterPro" id="IPR001763">
    <property type="entry name" value="Rhodanese-like_dom"/>
</dbReference>
<dbReference type="GO" id="GO:0005634">
    <property type="term" value="C:nucleus"/>
    <property type="evidence" value="ECO:0007669"/>
    <property type="project" value="TreeGrafter"/>
</dbReference>
<comment type="caution">
    <text evidence="2">The sequence shown here is derived from an EMBL/GenBank/DDBJ whole genome shotgun (WGS) entry which is preliminary data.</text>
</comment>
<dbReference type="Proteomes" id="UP001152592">
    <property type="component" value="Unassembled WGS sequence"/>
</dbReference>
<name>A0A9W4JV14_9EURO</name>
<dbReference type="GO" id="GO:0004725">
    <property type="term" value="F:protein tyrosine phosphatase activity"/>
    <property type="evidence" value="ECO:0007669"/>
    <property type="project" value="TreeGrafter"/>
</dbReference>
<dbReference type="SMART" id="SM00450">
    <property type="entry name" value="RHOD"/>
    <property type="match status" value="1"/>
</dbReference>
<dbReference type="Pfam" id="PF00581">
    <property type="entry name" value="Rhodanese"/>
    <property type="match status" value="1"/>
</dbReference>
<dbReference type="EMBL" id="CAJVPD010000272">
    <property type="protein sequence ID" value="CAG8416293.1"/>
    <property type="molecule type" value="Genomic_DNA"/>
</dbReference>
<evidence type="ECO:0000259" key="1">
    <source>
        <dbReference type="PROSITE" id="PS50206"/>
    </source>
</evidence>
<dbReference type="PANTHER" id="PTHR10828:SF50">
    <property type="entry name" value="REDUCTASE (ARC2), PUTATIVE (AFU_ORTHOLOGUE AFUA_6G13400)-RELATED"/>
    <property type="match status" value="1"/>
</dbReference>
<dbReference type="OrthoDB" id="10068368at2759"/>
<dbReference type="InterPro" id="IPR036873">
    <property type="entry name" value="Rhodanese-like_dom_sf"/>
</dbReference>
<evidence type="ECO:0000313" key="3">
    <source>
        <dbReference type="Proteomes" id="UP001152592"/>
    </source>
</evidence>
<dbReference type="SUPFAM" id="SSF52821">
    <property type="entry name" value="Rhodanese/Cell cycle control phosphatase"/>
    <property type="match status" value="1"/>
</dbReference>
<dbReference type="PANTHER" id="PTHR10828">
    <property type="entry name" value="M-PHASE INDUCER PHOSPHATASE DUAL SPECIFICITY PHOSPHATASE CDC25"/>
    <property type="match status" value="1"/>
</dbReference>
<sequence>MSTEAPWHAAFPAPKSAPSSISREELLQWTQEGKQAGKDFVLVDVRRTDYEGGTIKGSINLPAQSLYSTIPSLYSLISNSGAKCVIWYCGRASLNFCRSVNAYVDQCIGSCGGRGPRTAAWFADYIQETGDTEMKSLILAGGIKGWAAAGEEFTALIDGYDASVWKK</sequence>
<gene>
    <name evidence="2" type="ORF">PSALAMII_LOCUS9230</name>
</gene>
<proteinExistence type="predicted"/>
<feature type="domain" description="Rhodanese" evidence="1">
    <location>
        <begin position="36"/>
        <end position="155"/>
    </location>
</feature>
<reference evidence="2" key="1">
    <citation type="submission" date="2021-07" db="EMBL/GenBank/DDBJ databases">
        <authorList>
            <person name="Branca A.L. A."/>
        </authorList>
    </citation>
    <scope>NUCLEOTIDE SEQUENCE</scope>
</reference>
<dbReference type="GO" id="GO:0005737">
    <property type="term" value="C:cytoplasm"/>
    <property type="evidence" value="ECO:0007669"/>
    <property type="project" value="TreeGrafter"/>
</dbReference>
<dbReference type="PROSITE" id="PS50206">
    <property type="entry name" value="RHODANESE_3"/>
    <property type="match status" value="1"/>
</dbReference>
<accession>A0A9W4JV14</accession>
<dbReference type="Gene3D" id="3.40.250.10">
    <property type="entry name" value="Rhodanese-like domain"/>
    <property type="match status" value="1"/>
</dbReference>
<protein>
    <recommendedName>
        <fullName evidence="1">Rhodanese domain-containing protein</fullName>
    </recommendedName>
</protein>
<organism evidence="2 3">
    <name type="scientific">Penicillium salamii</name>
    <dbReference type="NCBI Taxonomy" id="1612424"/>
    <lineage>
        <taxon>Eukaryota</taxon>
        <taxon>Fungi</taxon>
        <taxon>Dikarya</taxon>
        <taxon>Ascomycota</taxon>
        <taxon>Pezizomycotina</taxon>
        <taxon>Eurotiomycetes</taxon>
        <taxon>Eurotiomycetidae</taxon>
        <taxon>Eurotiales</taxon>
        <taxon>Aspergillaceae</taxon>
        <taxon>Penicillium</taxon>
    </lineage>
</organism>
<evidence type="ECO:0000313" key="2">
    <source>
        <dbReference type="EMBL" id="CAG8416293.1"/>
    </source>
</evidence>
<dbReference type="AlphaFoldDB" id="A0A9W4JV14"/>